<dbReference type="CDD" id="cd06464">
    <property type="entry name" value="ACD_sHsps-like"/>
    <property type="match status" value="1"/>
</dbReference>
<keyword evidence="1" id="KW-0346">Stress response</keyword>
<keyword evidence="7" id="KW-1185">Reference proteome</keyword>
<sequence length="218" mass="23897">MSFLAFPRLVQNEFAGAVRLLDELAAVSRHAAKAQAPRVFAPRFSWRESKDNYELKGELPGVESKNVEIEFTDNSTLSIRGRTESQREQSERAAAEANTAVKPQPEQTQGAESEAGSYHKASVEEDFEVVESAAATEATPTPVESVTATEAPKEVPQVEKKTPAYYYSERSSGQFERTFKFTRGTVDAENVKASLKDGILSIVVPKLAAPGSKRIDIE</sequence>
<evidence type="ECO:0000256" key="3">
    <source>
        <dbReference type="RuleBase" id="RU003616"/>
    </source>
</evidence>
<evidence type="ECO:0000256" key="4">
    <source>
        <dbReference type="SAM" id="MobiDB-lite"/>
    </source>
</evidence>
<dbReference type="SUPFAM" id="SSF49764">
    <property type="entry name" value="HSP20-like chaperones"/>
    <property type="match status" value="1"/>
</dbReference>
<proteinExistence type="inferred from homology"/>
<feature type="compositionally biased region" description="Low complexity" evidence="4">
    <location>
        <begin position="130"/>
        <end position="145"/>
    </location>
</feature>
<comment type="caution">
    <text evidence="6">The sequence shown here is derived from an EMBL/GenBank/DDBJ whole genome shotgun (WGS) entry which is preliminary data.</text>
</comment>
<evidence type="ECO:0000313" key="7">
    <source>
        <dbReference type="Proteomes" id="UP001271007"/>
    </source>
</evidence>
<feature type="domain" description="SHSP" evidence="5">
    <location>
        <begin position="35"/>
        <end position="218"/>
    </location>
</feature>
<dbReference type="AlphaFoldDB" id="A0AAJ0DEQ6"/>
<evidence type="ECO:0000259" key="5">
    <source>
        <dbReference type="PROSITE" id="PS01031"/>
    </source>
</evidence>
<dbReference type="PROSITE" id="PS01031">
    <property type="entry name" value="SHSP"/>
    <property type="match status" value="1"/>
</dbReference>
<evidence type="ECO:0000313" key="6">
    <source>
        <dbReference type="EMBL" id="KAK3052679.1"/>
    </source>
</evidence>
<dbReference type="Proteomes" id="UP001271007">
    <property type="component" value="Unassembled WGS sequence"/>
</dbReference>
<protein>
    <recommendedName>
        <fullName evidence="5">SHSP domain-containing protein</fullName>
    </recommendedName>
</protein>
<accession>A0AAJ0DEQ6</accession>
<dbReference type="EMBL" id="JAWDJX010000019">
    <property type="protein sequence ID" value="KAK3052679.1"/>
    <property type="molecule type" value="Genomic_DNA"/>
</dbReference>
<dbReference type="Pfam" id="PF00011">
    <property type="entry name" value="HSP20"/>
    <property type="match status" value="2"/>
</dbReference>
<organism evidence="6 7">
    <name type="scientific">Extremus antarcticus</name>
    <dbReference type="NCBI Taxonomy" id="702011"/>
    <lineage>
        <taxon>Eukaryota</taxon>
        <taxon>Fungi</taxon>
        <taxon>Dikarya</taxon>
        <taxon>Ascomycota</taxon>
        <taxon>Pezizomycotina</taxon>
        <taxon>Dothideomycetes</taxon>
        <taxon>Dothideomycetidae</taxon>
        <taxon>Mycosphaerellales</taxon>
        <taxon>Extremaceae</taxon>
        <taxon>Extremus</taxon>
    </lineage>
</organism>
<dbReference type="Gene3D" id="2.60.40.790">
    <property type="match status" value="1"/>
</dbReference>
<dbReference type="PANTHER" id="PTHR11527">
    <property type="entry name" value="HEAT-SHOCK PROTEIN 20 FAMILY MEMBER"/>
    <property type="match status" value="1"/>
</dbReference>
<dbReference type="InterPro" id="IPR008978">
    <property type="entry name" value="HSP20-like_chaperone"/>
</dbReference>
<evidence type="ECO:0000256" key="1">
    <source>
        <dbReference type="ARBA" id="ARBA00023016"/>
    </source>
</evidence>
<dbReference type="InterPro" id="IPR002068">
    <property type="entry name" value="A-crystallin/Hsp20_dom"/>
</dbReference>
<feature type="region of interest" description="Disordered" evidence="4">
    <location>
        <begin position="77"/>
        <end position="158"/>
    </location>
</feature>
<feature type="compositionally biased region" description="Basic and acidic residues" evidence="4">
    <location>
        <begin position="81"/>
        <end position="94"/>
    </location>
</feature>
<dbReference type="InterPro" id="IPR031107">
    <property type="entry name" value="Small_HSP"/>
</dbReference>
<gene>
    <name evidence="6" type="ORF">LTR09_006160</name>
</gene>
<evidence type="ECO:0000256" key="2">
    <source>
        <dbReference type="PROSITE-ProRule" id="PRU00285"/>
    </source>
</evidence>
<name>A0AAJ0DEQ6_9PEZI</name>
<reference evidence="6" key="1">
    <citation type="submission" date="2023-04" db="EMBL/GenBank/DDBJ databases">
        <title>Black Yeasts Isolated from many extreme environments.</title>
        <authorList>
            <person name="Coleine C."/>
            <person name="Stajich J.E."/>
            <person name="Selbmann L."/>
        </authorList>
    </citation>
    <scope>NUCLEOTIDE SEQUENCE</scope>
    <source>
        <strain evidence="6">CCFEE 5312</strain>
    </source>
</reference>
<comment type="similarity">
    <text evidence="2 3">Belongs to the small heat shock protein (HSP20) family.</text>
</comment>